<name>A0A7X4YR40_9BACL</name>
<proteinExistence type="predicted"/>
<evidence type="ECO:0000313" key="3">
    <source>
        <dbReference type="EMBL" id="NBC71006.1"/>
    </source>
</evidence>
<feature type="chain" id="PRO_5039436025" evidence="2">
    <location>
        <begin position="25"/>
        <end position="282"/>
    </location>
</feature>
<keyword evidence="2" id="KW-0732">Signal</keyword>
<feature type="region of interest" description="Disordered" evidence="1">
    <location>
        <begin position="29"/>
        <end position="69"/>
    </location>
</feature>
<dbReference type="PROSITE" id="PS51257">
    <property type="entry name" value="PROKAR_LIPOPROTEIN"/>
    <property type="match status" value="1"/>
</dbReference>
<dbReference type="Proteomes" id="UP000558113">
    <property type="component" value="Unassembled WGS sequence"/>
</dbReference>
<dbReference type="AlphaFoldDB" id="A0A7X4YR40"/>
<dbReference type="RefSeq" id="WP_161700514.1">
    <property type="nucleotide sequence ID" value="NZ_JAAAMU010000009.1"/>
</dbReference>
<protein>
    <submittedName>
        <fullName evidence="3">Uncharacterized protein</fullName>
    </submittedName>
</protein>
<evidence type="ECO:0000256" key="1">
    <source>
        <dbReference type="SAM" id="MobiDB-lite"/>
    </source>
</evidence>
<gene>
    <name evidence="3" type="ORF">GT003_18560</name>
</gene>
<organism evidence="3 4">
    <name type="scientific">Paenibacillus sacheonensis</name>
    <dbReference type="NCBI Taxonomy" id="742054"/>
    <lineage>
        <taxon>Bacteria</taxon>
        <taxon>Bacillati</taxon>
        <taxon>Bacillota</taxon>
        <taxon>Bacilli</taxon>
        <taxon>Bacillales</taxon>
        <taxon>Paenibacillaceae</taxon>
        <taxon>Paenibacillus</taxon>
    </lineage>
</organism>
<dbReference type="OrthoDB" id="2599765at2"/>
<comment type="caution">
    <text evidence="3">The sequence shown here is derived from an EMBL/GenBank/DDBJ whole genome shotgun (WGS) entry which is preliminary data.</text>
</comment>
<accession>A0A7X4YR40</accession>
<feature type="signal peptide" evidence="2">
    <location>
        <begin position="1"/>
        <end position="24"/>
    </location>
</feature>
<dbReference type="EMBL" id="JAAAMU010000009">
    <property type="protein sequence ID" value="NBC71006.1"/>
    <property type="molecule type" value="Genomic_DNA"/>
</dbReference>
<evidence type="ECO:0000256" key="2">
    <source>
        <dbReference type="SAM" id="SignalP"/>
    </source>
</evidence>
<keyword evidence="4" id="KW-1185">Reference proteome</keyword>
<sequence length="282" mass="30643">MMANYKTRVTRLLIGAATVSIMLAGCSPGGQSEKSPLAAEKEPGQSNVERSSGAADEAGGSEREAVAEPVASLPEKDIYLYPGLNDDPRLRIGQKQQTMDWTYATPRQILPVLQAEDYDGDGEEELAAIVDIGSGTGVSLEELHVVEYQGESPPAGQSFADHEFLSEDYLEQLGKLMQIKTTNRNGELFGQLAIGSRRYEVSFKNYQADYGEAKIKDKLGYGSIIYFQAEQHKLTFSAAIGIVIAGNAQPEYFGDVEADVAYASGGKFKLENLRFQPHEASS</sequence>
<evidence type="ECO:0000313" key="4">
    <source>
        <dbReference type="Proteomes" id="UP000558113"/>
    </source>
</evidence>
<reference evidence="3 4" key="1">
    <citation type="submission" date="2020-01" db="EMBL/GenBank/DDBJ databases">
        <title>Paenibacillus soybeanensis sp. nov. isolated from the nodules of soybean (Glycine max(L.) Merr).</title>
        <authorList>
            <person name="Wang H."/>
        </authorList>
    </citation>
    <scope>NUCLEOTIDE SEQUENCE [LARGE SCALE GENOMIC DNA]</scope>
    <source>
        <strain evidence="3 4">DSM 23054</strain>
    </source>
</reference>